<dbReference type="EMBL" id="JADWDJ010000008">
    <property type="protein sequence ID" value="KAG5277223.1"/>
    <property type="molecule type" value="Genomic_DNA"/>
</dbReference>
<evidence type="ECO:0000313" key="5">
    <source>
        <dbReference type="EMBL" id="KAG5277223.1"/>
    </source>
</evidence>
<dbReference type="GO" id="GO:0005856">
    <property type="term" value="C:cytoskeleton"/>
    <property type="evidence" value="ECO:0007669"/>
    <property type="project" value="TreeGrafter"/>
</dbReference>
<feature type="region of interest" description="Disordered" evidence="3">
    <location>
        <begin position="1"/>
        <end position="32"/>
    </location>
</feature>
<gene>
    <name evidence="5" type="ORF">AALO_G00115110</name>
</gene>
<evidence type="ECO:0000313" key="6">
    <source>
        <dbReference type="Proteomes" id="UP000823561"/>
    </source>
</evidence>
<evidence type="ECO:0000256" key="2">
    <source>
        <dbReference type="ARBA" id="ARBA00010770"/>
    </source>
</evidence>
<sequence>MERHRGIQRGTSEIHTSPADQTPSNRQGTCRSGRDRLWSYISTRLTRSTQMPLKNSLYFKSTTLRWSRKQKPKAMLSSSMISQPLGDFRHLSHIGLDESFGDVPVFQRSGSLVLHGSRSDQNLYLVGPPPPKPPRLLTPEEAAAQARSRAASPTHKKSHSLPLLDEVQVVHLPCSDEADGEVDGLVGLTTKLPPKAQWSGLSPAGADDLPLSLNLDLGPSILDDVLKVMDSQ</sequence>
<dbReference type="GO" id="GO:0005737">
    <property type="term" value="C:cytoplasm"/>
    <property type="evidence" value="ECO:0007669"/>
    <property type="project" value="TreeGrafter"/>
</dbReference>
<feature type="domain" description="CRIB" evidence="4">
    <location>
        <begin position="81"/>
        <end position="95"/>
    </location>
</feature>
<dbReference type="GO" id="GO:0031274">
    <property type="term" value="P:positive regulation of pseudopodium assembly"/>
    <property type="evidence" value="ECO:0007669"/>
    <property type="project" value="TreeGrafter"/>
</dbReference>
<protein>
    <recommendedName>
        <fullName evidence="4">CRIB domain-containing protein</fullName>
    </recommendedName>
</protein>
<dbReference type="AlphaFoldDB" id="A0AAV6GPX4"/>
<dbReference type="PANTHER" id="PTHR15344">
    <property type="entry name" value="CDC42 EFFECTOR PROTEIN BORG"/>
    <property type="match status" value="1"/>
</dbReference>
<comment type="subcellular location">
    <subcellularLocation>
        <location evidence="1">Endomembrane system</location>
        <topology evidence="1">Peripheral membrane protein</topology>
    </subcellularLocation>
</comment>
<dbReference type="PROSITE" id="PS50108">
    <property type="entry name" value="CRIB"/>
    <property type="match status" value="1"/>
</dbReference>
<dbReference type="InterPro" id="IPR029273">
    <property type="entry name" value="Cdc42_effect-like"/>
</dbReference>
<dbReference type="GO" id="GO:0007266">
    <property type="term" value="P:Rho protein signal transduction"/>
    <property type="evidence" value="ECO:0007669"/>
    <property type="project" value="TreeGrafter"/>
</dbReference>
<comment type="caution">
    <text evidence="5">The sequence shown here is derived from an EMBL/GenBank/DDBJ whole genome shotgun (WGS) entry which is preliminary data.</text>
</comment>
<dbReference type="InterPro" id="IPR051296">
    <property type="entry name" value="Cdc42_Effector_BORG/CEP"/>
</dbReference>
<dbReference type="GO" id="GO:0031267">
    <property type="term" value="F:small GTPase binding"/>
    <property type="evidence" value="ECO:0007669"/>
    <property type="project" value="TreeGrafter"/>
</dbReference>
<dbReference type="PANTHER" id="PTHR15344:SF20">
    <property type="entry name" value="CDC42 EFFECTOR PROTEIN 3-LIKE"/>
    <property type="match status" value="1"/>
</dbReference>
<reference evidence="5" key="1">
    <citation type="submission" date="2020-10" db="EMBL/GenBank/DDBJ databases">
        <title>Chromosome-scale genome assembly of the Allis shad, Alosa alosa.</title>
        <authorList>
            <person name="Margot Z."/>
            <person name="Christophe K."/>
            <person name="Cabau C."/>
            <person name="Louis A."/>
            <person name="Berthelot C."/>
            <person name="Parey E."/>
            <person name="Roest Crollius H."/>
            <person name="Montfort J."/>
            <person name="Robinson-Rechavi M."/>
            <person name="Bucao C."/>
            <person name="Bouchez O."/>
            <person name="Gislard M."/>
            <person name="Lluch J."/>
            <person name="Milhes M."/>
            <person name="Lampietro C."/>
            <person name="Lopez Roques C."/>
            <person name="Donnadieu C."/>
            <person name="Braasch I."/>
            <person name="Desvignes T."/>
            <person name="Postlethwait J."/>
            <person name="Bobe J."/>
            <person name="Guiguen Y."/>
        </authorList>
    </citation>
    <scope>NUCLEOTIDE SEQUENCE</scope>
    <source>
        <strain evidence="5">M-15738</strain>
        <tissue evidence="5">Blood</tissue>
    </source>
</reference>
<dbReference type="Proteomes" id="UP000823561">
    <property type="component" value="Chromosome 8"/>
</dbReference>
<dbReference type="Pfam" id="PF14957">
    <property type="entry name" value="BORG_CEP"/>
    <property type="match status" value="1"/>
</dbReference>
<dbReference type="InterPro" id="IPR000095">
    <property type="entry name" value="CRIB_dom"/>
</dbReference>
<dbReference type="GO" id="GO:0005886">
    <property type="term" value="C:plasma membrane"/>
    <property type="evidence" value="ECO:0007669"/>
    <property type="project" value="TreeGrafter"/>
</dbReference>
<feature type="compositionally biased region" description="Pro residues" evidence="3">
    <location>
        <begin position="127"/>
        <end position="136"/>
    </location>
</feature>
<dbReference type="GO" id="GO:0012505">
    <property type="term" value="C:endomembrane system"/>
    <property type="evidence" value="ECO:0007669"/>
    <property type="project" value="UniProtKB-SubCell"/>
</dbReference>
<organism evidence="5 6">
    <name type="scientific">Alosa alosa</name>
    <name type="common">allis shad</name>
    <dbReference type="NCBI Taxonomy" id="278164"/>
    <lineage>
        <taxon>Eukaryota</taxon>
        <taxon>Metazoa</taxon>
        <taxon>Chordata</taxon>
        <taxon>Craniata</taxon>
        <taxon>Vertebrata</taxon>
        <taxon>Euteleostomi</taxon>
        <taxon>Actinopterygii</taxon>
        <taxon>Neopterygii</taxon>
        <taxon>Teleostei</taxon>
        <taxon>Clupei</taxon>
        <taxon>Clupeiformes</taxon>
        <taxon>Clupeoidei</taxon>
        <taxon>Clupeidae</taxon>
        <taxon>Alosa</taxon>
    </lineage>
</organism>
<feature type="compositionally biased region" description="Low complexity" evidence="3">
    <location>
        <begin position="137"/>
        <end position="152"/>
    </location>
</feature>
<evidence type="ECO:0000259" key="4">
    <source>
        <dbReference type="PROSITE" id="PS50108"/>
    </source>
</evidence>
<dbReference type="GO" id="GO:0030838">
    <property type="term" value="P:positive regulation of actin filament polymerization"/>
    <property type="evidence" value="ECO:0007669"/>
    <property type="project" value="TreeGrafter"/>
</dbReference>
<comment type="similarity">
    <text evidence="2">Belongs to the BORG/CEP family.</text>
</comment>
<evidence type="ECO:0000256" key="1">
    <source>
        <dbReference type="ARBA" id="ARBA00004184"/>
    </source>
</evidence>
<evidence type="ECO:0000256" key="3">
    <source>
        <dbReference type="SAM" id="MobiDB-lite"/>
    </source>
</evidence>
<feature type="region of interest" description="Disordered" evidence="3">
    <location>
        <begin position="127"/>
        <end position="160"/>
    </location>
</feature>
<keyword evidence="6" id="KW-1185">Reference proteome</keyword>
<accession>A0AAV6GPX4</accession>
<proteinExistence type="inferred from homology"/>
<feature type="compositionally biased region" description="Polar residues" evidence="3">
    <location>
        <begin position="9"/>
        <end position="30"/>
    </location>
</feature>
<name>A0AAV6GPX4_9TELE</name>
<dbReference type="GO" id="GO:0008360">
    <property type="term" value="P:regulation of cell shape"/>
    <property type="evidence" value="ECO:0007669"/>
    <property type="project" value="TreeGrafter"/>
</dbReference>